<dbReference type="RefSeq" id="XP_001804325.1">
    <property type="nucleotide sequence ID" value="XM_001804273.1"/>
</dbReference>
<gene>
    <name evidence="1" type="ORF">SNOG_14128</name>
</gene>
<protein>
    <submittedName>
        <fullName evidence="1">Uncharacterized protein</fullName>
    </submittedName>
</protein>
<reference evidence="2" key="1">
    <citation type="journal article" date="2007" name="Plant Cell">
        <title>Dothideomycete-plant interactions illuminated by genome sequencing and EST analysis of the wheat pathogen Stagonospora nodorum.</title>
        <authorList>
            <person name="Hane J.K."/>
            <person name="Lowe R.G."/>
            <person name="Solomon P.S."/>
            <person name="Tan K.C."/>
            <person name="Schoch C.L."/>
            <person name="Spatafora J.W."/>
            <person name="Crous P.W."/>
            <person name="Kodira C."/>
            <person name="Birren B.W."/>
            <person name="Galagan J.E."/>
            <person name="Torriani S.F."/>
            <person name="McDonald B.A."/>
            <person name="Oliver R.P."/>
        </authorList>
    </citation>
    <scope>NUCLEOTIDE SEQUENCE [LARGE SCALE GENOMIC DNA]</scope>
    <source>
        <strain evidence="2">SN15 / ATCC MYA-4574 / FGSC 10173</strain>
    </source>
</reference>
<name>Q0U1V6_PHANO</name>
<dbReference type="EMBL" id="CH445354">
    <property type="protein sequence ID" value="EAT78365.1"/>
    <property type="molecule type" value="Genomic_DNA"/>
</dbReference>
<accession>Q0U1V6</accession>
<dbReference type="GeneID" id="5981248"/>
<evidence type="ECO:0000313" key="2">
    <source>
        <dbReference type="Proteomes" id="UP000001055"/>
    </source>
</evidence>
<dbReference type="KEGG" id="pno:SNOG_14128"/>
<dbReference type="Proteomes" id="UP000001055">
    <property type="component" value="Unassembled WGS sequence"/>
</dbReference>
<dbReference type="AlphaFoldDB" id="Q0U1V6"/>
<dbReference type="InParanoid" id="Q0U1V6"/>
<organism evidence="1 2">
    <name type="scientific">Phaeosphaeria nodorum (strain SN15 / ATCC MYA-4574 / FGSC 10173)</name>
    <name type="common">Glume blotch fungus</name>
    <name type="synonym">Parastagonospora nodorum</name>
    <dbReference type="NCBI Taxonomy" id="321614"/>
    <lineage>
        <taxon>Eukaryota</taxon>
        <taxon>Fungi</taxon>
        <taxon>Dikarya</taxon>
        <taxon>Ascomycota</taxon>
        <taxon>Pezizomycotina</taxon>
        <taxon>Dothideomycetes</taxon>
        <taxon>Pleosporomycetidae</taxon>
        <taxon>Pleosporales</taxon>
        <taxon>Pleosporineae</taxon>
        <taxon>Phaeosphaeriaceae</taxon>
        <taxon>Parastagonospora</taxon>
    </lineage>
</organism>
<evidence type="ECO:0000313" key="1">
    <source>
        <dbReference type="EMBL" id="EAT78365.1"/>
    </source>
</evidence>
<proteinExistence type="predicted"/>
<sequence length="79" mass="8798">MADDPSDHANDNEAKAFLRPSGLRFAVDTDMKRRGEDNTTEILLAERGLSRRLPDSILQNFHPNDLGASYQVQITVAVD</sequence>